<dbReference type="AlphaFoldDB" id="A0A6V7Y5R7"/>
<gene>
    <name evidence="1" type="ORF">MENT_LOCUS60771</name>
</gene>
<dbReference type="EMBL" id="CAJEWN010003204">
    <property type="protein sequence ID" value="CAD2206874.1"/>
    <property type="molecule type" value="Genomic_DNA"/>
</dbReference>
<proteinExistence type="predicted"/>
<sequence length="173" mass="19159">MVHVVFDTSLIGYNDFFSPKNSQKFFDQNGRGLESIGGENNYSYFRGSSPFQRGYGLQGGAGIGNVFRGLWRFFLPIVKRVGTNVTAEALNTGHRVLERVSQGEPIKTAITSEGKKGIDNVLEKGGLPRQFGTGFSKSHTAKKSIKGKRKREISNHKIVIGKKRIRSDAFGLY</sequence>
<protein>
    <submittedName>
        <fullName evidence="1">Uncharacterized protein</fullName>
    </submittedName>
</protein>
<name>A0A6V7Y5R7_MELEN</name>
<evidence type="ECO:0000313" key="2">
    <source>
        <dbReference type="Proteomes" id="UP000580250"/>
    </source>
</evidence>
<evidence type="ECO:0000313" key="1">
    <source>
        <dbReference type="EMBL" id="CAD2206874.1"/>
    </source>
</evidence>
<organism evidence="1 2">
    <name type="scientific">Meloidogyne enterolobii</name>
    <name type="common">Root-knot nematode worm</name>
    <name type="synonym">Meloidogyne mayaguensis</name>
    <dbReference type="NCBI Taxonomy" id="390850"/>
    <lineage>
        <taxon>Eukaryota</taxon>
        <taxon>Metazoa</taxon>
        <taxon>Ecdysozoa</taxon>
        <taxon>Nematoda</taxon>
        <taxon>Chromadorea</taxon>
        <taxon>Rhabditida</taxon>
        <taxon>Tylenchina</taxon>
        <taxon>Tylenchomorpha</taxon>
        <taxon>Tylenchoidea</taxon>
        <taxon>Meloidogynidae</taxon>
        <taxon>Meloidogyninae</taxon>
        <taxon>Meloidogyne</taxon>
    </lineage>
</organism>
<accession>A0A6V7Y5R7</accession>
<comment type="caution">
    <text evidence="1">The sequence shown here is derived from an EMBL/GenBank/DDBJ whole genome shotgun (WGS) entry which is preliminary data.</text>
</comment>
<reference evidence="1 2" key="1">
    <citation type="submission" date="2020-08" db="EMBL/GenBank/DDBJ databases">
        <authorList>
            <person name="Koutsovoulos G."/>
            <person name="Danchin GJ E."/>
        </authorList>
    </citation>
    <scope>NUCLEOTIDE SEQUENCE [LARGE SCALE GENOMIC DNA]</scope>
</reference>
<dbReference type="Proteomes" id="UP000580250">
    <property type="component" value="Unassembled WGS sequence"/>
</dbReference>
<dbReference type="OrthoDB" id="5979489at2759"/>